<organism evidence="1">
    <name type="scientific">marine sediment metagenome</name>
    <dbReference type="NCBI Taxonomy" id="412755"/>
    <lineage>
        <taxon>unclassified sequences</taxon>
        <taxon>metagenomes</taxon>
        <taxon>ecological metagenomes</taxon>
    </lineage>
</organism>
<accession>X0SKV0</accession>
<gene>
    <name evidence="1" type="ORF">S01H1_08438</name>
</gene>
<dbReference type="AlphaFoldDB" id="X0SKV0"/>
<evidence type="ECO:0000313" key="1">
    <source>
        <dbReference type="EMBL" id="GAF76472.1"/>
    </source>
</evidence>
<comment type="caution">
    <text evidence="1">The sequence shown here is derived from an EMBL/GenBank/DDBJ whole genome shotgun (WGS) entry which is preliminary data.</text>
</comment>
<dbReference type="SUPFAM" id="SSF51726">
    <property type="entry name" value="UROD/MetE-like"/>
    <property type="match status" value="1"/>
</dbReference>
<dbReference type="InterPro" id="IPR038071">
    <property type="entry name" value="UROD/MetE-like_sf"/>
</dbReference>
<feature type="non-terminal residue" evidence="1">
    <location>
        <position position="1"/>
    </location>
</feature>
<proteinExistence type="predicted"/>
<sequence length="210" mass="24081">PDIRSGFGGKVFAAAERFGEVFSRYPKIARNVTLYHPDTQGPIDIAELIWGSDMFYAFYDEPELLRDLLNLITETYKAFMHAWYELVPQQQDYSIHWSLMHKGVLMIRNDSLMNLSSQLYVDFVRPLDQRLFDEFGGGAVHFCGRGEHFIEAMSQMRGLTAIDISQPELNDMETVYRNTIDKGIKLVGFSRRAARTAGRALRGRVQCWGS</sequence>
<name>X0SKV0_9ZZZZ</name>
<protein>
    <submittedName>
        <fullName evidence="1">Uncharacterized protein</fullName>
    </submittedName>
</protein>
<dbReference type="Gene3D" id="3.20.20.210">
    <property type="match status" value="1"/>
</dbReference>
<reference evidence="1" key="1">
    <citation type="journal article" date="2014" name="Front. Microbiol.">
        <title>High frequency of phylogenetically diverse reductive dehalogenase-homologous genes in deep subseafloor sedimentary metagenomes.</title>
        <authorList>
            <person name="Kawai M."/>
            <person name="Futagami T."/>
            <person name="Toyoda A."/>
            <person name="Takaki Y."/>
            <person name="Nishi S."/>
            <person name="Hori S."/>
            <person name="Arai W."/>
            <person name="Tsubouchi T."/>
            <person name="Morono Y."/>
            <person name="Uchiyama I."/>
            <person name="Ito T."/>
            <person name="Fujiyama A."/>
            <person name="Inagaki F."/>
            <person name="Takami H."/>
        </authorList>
    </citation>
    <scope>NUCLEOTIDE SEQUENCE</scope>
    <source>
        <strain evidence="1">Expedition CK06-06</strain>
    </source>
</reference>
<dbReference type="EMBL" id="BARS01004329">
    <property type="protein sequence ID" value="GAF76472.1"/>
    <property type="molecule type" value="Genomic_DNA"/>
</dbReference>